<feature type="compositionally biased region" description="Acidic residues" evidence="1">
    <location>
        <begin position="67"/>
        <end position="84"/>
    </location>
</feature>
<dbReference type="Proteomes" id="UP000005239">
    <property type="component" value="Unassembled WGS sequence"/>
</dbReference>
<evidence type="ECO:0000313" key="2">
    <source>
        <dbReference type="EnsemblMetazoa" id="PPA43846.1"/>
    </source>
</evidence>
<dbReference type="EnsemblMetazoa" id="PPA43846.1">
    <property type="protein sequence ID" value="PPA43846.1"/>
    <property type="gene ID" value="WBGene00282215"/>
</dbReference>
<evidence type="ECO:0000256" key="1">
    <source>
        <dbReference type="SAM" id="MobiDB-lite"/>
    </source>
</evidence>
<feature type="compositionally biased region" description="Acidic residues" evidence="1">
    <location>
        <begin position="45"/>
        <end position="57"/>
    </location>
</feature>
<reference evidence="2" key="2">
    <citation type="submission" date="2022-06" db="UniProtKB">
        <authorList>
            <consortium name="EnsemblMetazoa"/>
        </authorList>
    </citation>
    <scope>IDENTIFICATION</scope>
    <source>
        <strain evidence="2">PS312</strain>
    </source>
</reference>
<feature type="region of interest" description="Disordered" evidence="1">
    <location>
        <begin position="39"/>
        <end position="113"/>
    </location>
</feature>
<dbReference type="AlphaFoldDB" id="A0A2A6B5T9"/>
<keyword evidence="3" id="KW-1185">Reference proteome</keyword>
<reference evidence="3" key="1">
    <citation type="journal article" date="2008" name="Nat. Genet.">
        <title>The Pristionchus pacificus genome provides a unique perspective on nematode lifestyle and parasitism.</title>
        <authorList>
            <person name="Dieterich C."/>
            <person name="Clifton S.W."/>
            <person name="Schuster L.N."/>
            <person name="Chinwalla A."/>
            <person name="Delehaunty K."/>
            <person name="Dinkelacker I."/>
            <person name="Fulton L."/>
            <person name="Fulton R."/>
            <person name="Godfrey J."/>
            <person name="Minx P."/>
            <person name="Mitreva M."/>
            <person name="Roeseler W."/>
            <person name="Tian H."/>
            <person name="Witte H."/>
            <person name="Yang S.P."/>
            <person name="Wilson R.K."/>
            <person name="Sommer R.J."/>
        </authorList>
    </citation>
    <scope>NUCLEOTIDE SEQUENCE [LARGE SCALE GENOMIC DNA]</scope>
    <source>
        <strain evidence="3">PS312</strain>
    </source>
</reference>
<gene>
    <name evidence="2" type="primary">WBGene00282215</name>
</gene>
<accession>A0A2A6B5T9</accession>
<proteinExistence type="predicted"/>
<organism evidence="2 3">
    <name type="scientific">Pristionchus pacificus</name>
    <name type="common">Parasitic nematode worm</name>
    <dbReference type="NCBI Taxonomy" id="54126"/>
    <lineage>
        <taxon>Eukaryota</taxon>
        <taxon>Metazoa</taxon>
        <taxon>Ecdysozoa</taxon>
        <taxon>Nematoda</taxon>
        <taxon>Chromadorea</taxon>
        <taxon>Rhabditida</taxon>
        <taxon>Rhabditina</taxon>
        <taxon>Diplogasteromorpha</taxon>
        <taxon>Diplogasteroidea</taxon>
        <taxon>Neodiplogasteridae</taxon>
        <taxon>Pristionchus</taxon>
    </lineage>
</organism>
<accession>A0A8R1YYV2</accession>
<sequence length="205" mass="23750">MLVPGKCTEIEWMVWHREGGTMRKITGEREGREGVFTIVKKEPNREEEEADDGEDHFDEGIRREAEGTQDDQLEELAGGEEMDLKEERKSLTLNTREPVRSGKCHDHHRSREGVVGKPLATRPEERRMQTSLMLKLNKSKNDLPRQIRRLPKVVQEQAEPQSAQHKKDVEDRRIPLSLTKEYYRGKVGMCFTPHRKCRPGIGTLI</sequence>
<evidence type="ECO:0000313" key="3">
    <source>
        <dbReference type="Proteomes" id="UP000005239"/>
    </source>
</evidence>
<protein>
    <submittedName>
        <fullName evidence="2">Uncharacterized protein</fullName>
    </submittedName>
</protein>
<feature type="compositionally biased region" description="Basic and acidic residues" evidence="1">
    <location>
        <begin position="97"/>
        <end position="113"/>
    </location>
</feature>
<name>A0A2A6B5T9_PRIPA</name>